<gene>
    <name evidence="21" type="primary">nad2</name>
</gene>
<feature type="transmembrane region" description="Helical" evidence="19">
    <location>
        <begin position="130"/>
        <end position="150"/>
    </location>
</feature>
<keyword evidence="11" id="KW-0249">Electron transport</keyword>
<keyword evidence="10" id="KW-1278">Translocase</keyword>
<evidence type="ECO:0000259" key="20">
    <source>
        <dbReference type="Pfam" id="PF00361"/>
    </source>
</evidence>
<evidence type="ECO:0000256" key="16">
    <source>
        <dbReference type="ARBA" id="ARBA00023136"/>
    </source>
</evidence>
<keyword evidence="13" id="KW-0520">NAD</keyword>
<dbReference type="GO" id="GO:0006120">
    <property type="term" value="P:mitochondrial electron transport, NADH to ubiquinone"/>
    <property type="evidence" value="ECO:0007669"/>
    <property type="project" value="TreeGrafter"/>
</dbReference>
<keyword evidence="14" id="KW-0830">Ubiquinone</keyword>
<geneLocation type="mitochondrion" evidence="21"/>
<keyword evidence="9" id="KW-0999">Mitochondrion inner membrane</keyword>
<dbReference type="GO" id="GO:0005743">
    <property type="term" value="C:mitochondrial inner membrane"/>
    <property type="evidence" value="ECO:0007669"/>
    <property type="project" value="UniProtKB-SubCell"/>
</dbReference>
<reference evidence="21" key="1">
    <citation type="submission" date="2004-10" db="EMBL/GenBank/DDBJ databases">
        <title>Compact mitochondrial genome of mite.</title>
        <authorList>
            <person name="Mitani H."/>
            <person name="Shao R."/>
            <person name="Takahashi M."/>
            <person name="Fukunaga M."/>
        </authorList>
    </citation>
    <scope>NUCLEOTIDE SEQUENCE</scope>
</reference>
<keyword evidence="12 19" id="KW-1133">Transmembrane helix</keyword>
<evidence type="ECO:0000256" key="8">
    <source>
        <dbReference type="ARBA" id="ARBA00022692"/>
    </source>
</evidence>
<evidence type="ECO:0000313" key="21">
    <source>
        <dbReference type="EMBL" id="BAE47104.1"/>
    </source>
</evidence>
<dbReference type="PANTHER" id="PTHR46552">
    <property type="entry name" value="NADH-UBIQUINONE OXIDOREDUCTASE CHAIN 2"/>
    <property type="match status" value="1"/>
</dbReference>
<feature type="transmembrane region" description="Helical" evidence="19">
    <location>
        <begin position="69"/>
        <end position="86"/>
    </location>
</feature>
<dbReference type="InterPro" id="IPR050175">
    <property type="entry name" value="Complex_I_Subunit_2"/>
</dbReference>
<dbReference type="EC" id="7.1.1.2" evidence="4"/>
<comment type="function">
    <text evidence="1">Core subunit of the mitochondrial membrane respiratory chain NADH dehydrogenase (Complex I) that is believed to belong to the minimal assembly required for catalysis. Complex I functions in the transfer of electrons from NADH to the respiratory chain. The immediate electron acceptor for the enzyme is believed to be ubiquinone.</text>
</comment>
<comment type="similarity">
    <text evidence="3">Belongs to the complex I subunit 2 family.</text>
</comment>
<comment type="subcellular location">
    <subcellularLocation>
        <location evidence="2">Mitochondrion inner membrane</location>
        <topology evidence="2">Multi-pass membrane protein</topology>
    </subcellularLocation>
</comment>
<evidence type="ECO:0000256" key="7">
    <source>
        <dbReference type="ARBA" id="ARBA00022660"/>
    </source>
</evidence>
<evidence type="ECO:0000256" key="3">
    <source>
        <dbReference type="ARBA" id="ARBA00007012"/>
    </source>
</evidence>
<evidence type="ECO:0000256" key="18">
    <source>
        <dbReference type="ARBA" id="ARBA00049551"/>
    </source>
</evidence>
<evidence type="ECO:0000256" key="13">
    <source>
        <dbReference type="ARBA" id="ARBA00023027"/>
    </source>
</evidence>
<keyword evidence="7" id="KW-0679">Respiratory chain</keyword>
<comment type="catalytic activity">
    <reaction evidence="18">
        <text>a ubiquinone + NADH + 5 H(+)(in) = a ubiquinol + NAD(+) + 4 H(+)(out)</text>
        <dbReference type="Rhea" id="RHEA:29091"/>
        <dbReference type="Rhea" id="RHEA-COMP:9565"/>
        <dbReference type="Rhea" id="RHEA-COMP:9566"/>
        <dbReference type="ChEBI" id="CHEBI:15378"/>
        <dbReference type="ChEBI" id="CHEBI:16389"/>
        <dbReference type="ChEBI" id="CHEBI:17976"/>
        <dbReference type="ChEBI" id="CHEBI:57540"/>
        <dbReference type="ChEBI" id="CHEBI:57945"/>
        <dbReference type="EC" id="7.1.1.2"/>
    </reaction>
</comment>
<keyword evidence="6" id="KW-0813">Transport</keyword>
<sequence length="294" mass="33542">MFAIILIVVSPILALSIENWIFLWVLLEVSSVGFIIFMKSLEMSVVYFLTQTFGSVLILFHLAFWKENLFLSFSISPSLLVLGLILKMGVVPMHQWFLNVGSKIKKGALFVLMTVQKVIPLFLFKMFFKVGGISFLAMISVIFGVFFQFGVMNLKKLILYSSVANMGWLILLSSFHMTMLALFFILYSIILSFIIPFIEIKSIEIILGFMSLAGIPPLLGFYSKLIALKFFTVWSGLWGFMLLLTSVINTFIYFRIFMSLSLKTPPFILHLMQKSTKKMVLFGQFTLSLVLMII</sequence>
<dbReference type="InterPro" id="IPR001750">
    <property type="entry name" value="ND/Mrp_TM"/>
</dbReference>
<evidence type="ECO:0000256" key="2">
    <source>
        <dbReference type="ARBA" id="ARBA00004448"/>
    </source>
</evidence>
<evidence type="ECO:0000256" key="1">
    <source>
        <dbReference type="ARBA" id="ARBA00003257"/>
    </source>
</evidence>
<evidence type="ECO:0000256" key="17">
    <source>
        <dbReference type="ARBA" id="ARBA00031028"/>
    </source>
</evidence>
<feature type="domain" description="NADH:quinone oxidoreductase/Mrp antiporter transmembrane" evidence="20">
    <location>
        <begin position="19"/>
        <end position="188"/>
    </location>
</feature>
<feature type="transmembrane region" description="Helical" evidence="19">
    <location>
        <begin position="205"/>
        <end position="225"/>
    </location>
</feature>
<evidence type="ECO:0000256" key="6">
    <source>
        <dbReference type="ARBA" id="ARBA00022448"/>
    </source>
</evidence>
<evidence type="ECO:0000256" key="19">
    <source>
        <dbReference type="SAM" id="Phobius"/>
    </source>
</evidence>
<feature type="transmembrane region" description="Helical" evidence="19">
    <location>
        <begin position="107"/>
        <end position="124"/>
    </location>
</feature>
<feature type="transmembrane region" description="Helical" evidence="19">
    <location>
        <begin position="231"/>
        <end position="254"/>
    </location>
</feature>
<keyword evidence="15 21" id="KW-0496">Mitochondrion</keyword>
<keyword evidence="16 19" id="KW-0472">Membrane</keyword>
<dbReference type="PANTHER" id="PTHR46552:SF1">
    <property type="entry name" value="NADH-UBIQUINONE OXIDOREDUCTASE CHAIN 2"/>
    <property type="match status" value="1"/>
</dbReference>
<name>Q3C2J3_9ACAR</name>
<feature type="transmembrane region" description="Helical" evidence="19">
    <location>
        <begin position="181"/>
        <end position="198"/>
    </location>
</feature>
<evidence type="ECO:0000256" key="11">
    <source>
        <dbReference type="ARBA" id="ARBA00022982"/>
    </source>
</evidence>
<evidence type="ECO:0000256" key="14">
    <source>
        <dbReference type="ARBA" id="ARBA00023075"/>
    </source>
</evidence>
<evidence type="ECO:0000256" key="15">
    <source>
        <dbReference type="ARBA" id="ARBA00023128"/>
    </source>
</evidence>
<proteinExistence type="inferred from homology"/>
<accession>Q3C2J3</accession>
<protein>
    <recommendedName>
        <fullName evidence="5">NADH-ubiquinone oxidoreductase chain 2</fullName>
        <ecNumber evidence="4">7.1.1.2</ecNumber>
    </recommendedName>
    <alternativeName>
        <fullName evidence="17">NADH dehydrogenase subunit 2</fullName>
    </alternativeName>
</protein>
<dbReference type="Pfam" id="PF00361">
    <property type="entry name" value="Proton_antipo_M"/>
    <property type="match status" value="1"/>
</dbReference>
<keyword evidence="8 19" id="KW-0812">Transmembrane</keyword>
<organism evidence="21">
    <name type="scientific">Leptotrombidium akamushi</name>
    <dbReference type="NCBI Taxonomy" id="299468"/>
    <lineage>
        <taxon>Eukaryota</taxon>
        <taxon>Metazoa</taxon>
        <taxon>Ecdysozoa</taxon>
        <taxon>Arthropoda</taxon>
        <taxon>Chelicerata</taxon>
        <taxon>Arachnida</taxon>
        <taxon>Acari</taxon>
        <taxon>Acariformes</taxon>
        <taxon>Trombidiformes</taxon>
        <taxon>Prostigmata</taxon>
        <taxon>Anystina</taxon>
        <taxon>Parasitengona</taxon>
        <taxon>Trombiculoidea</taxon>
        <taxon>Trombiculidae</taxon>
        <taxon>Leptotrombidium</taxon>
    </lineage>
</organism>
<evidence type="ECO:0000256" key="10">
    <source>
        <dbReference type="ARBA" id="ARBA00022967"/>
    </source>
</evidence>
<feature type="transmembrane region" description="Helical" evidence="19">
    <location>
        <begin position="45"/>
        <end position="63"/>
    </location>
</feature>
<evidence type="ECO:0000256" key="12">
    <source>
        <dbReference type="ARBA" id="ARBA00022989"/>
    </source>
</evidence>
<dbReference type="EMBL" id="AB194045">
    <property type="protein sequence ID" value="BAE47104.1"/>
    <property type="molecule type" value="Genomic_DNA"/>
</dbReference>
<evidence type="ECO:0000256" key="9">
    <source>
        <dbReference type="ARBA" id="ARBA00022792"/>
    </source>
</evidence>
<dbReference type="GO" id="GO:0008137">
    <property type="term" value="F:NADH dehydrogenase (ubiquinone) activity"/>
    <property type="evidence" value="ECO:0007669"/>
    <property type="project" value="UniProtKB-EC"/>
</dbReference>
<evidence type="ECO:0000256" key="4">
    <source>
        <dbReference type="ARBA" id="ARBA00012944"/>
    </source>
</evidence>
<evidence type="ECO:0000256" key="5">
    <source>
        <dbReference type="ARBA" id="ARBA00021008"/>
    </source>
</evidence>
<dbReference type="AlphaFoldDB" id="Q3C2J3"/>